<dbReference type="PROSITE" id="PS51898">
    <property type="entry name" value="TYR_RECOMBINASE"/>
    <property type="match status" value="1"/>
</dbReference>
<feature type="domain" description="Tyr recombinase" evidence="5">
    <location>
        <begin position="211"/>
        <end position="394"/>
    </location>
</feature>
<dbReference type="PANTHER" id="PTHR30629:SF2">
    <property type="entry name" value="PROPHAGE INTEGRASE INTS-RELATED"/>
    <property type="match status" value="1"/>
</dbReference>
<dbReference type="PANTHER" id="PTHR30629">
    <property type="entry name" value="PROPHAGE INTEGRASE"/>
    <property type="match status" value="1"/>
</dbReference>
<dbReference type="Pfam" id="PF00589">
    <property type="entry name" value="Phage_integrase"/>
    <property type="match status" value="1"/>
</dbReference>
<dbReference type="InterPro" id="IPR002104">
    <property type="entry name" value="Integrase_catalytic"/>
</dbReference>
<dbReference type="InterPro" id="IPR038488">
    <property type="entry name" value="Integrase_DNA-bd_sf"/>
</dbReference>
<dbReference type="InterPro" id="IPR025166">
    <property type="entry name" value="Integrase_DNA_bind_dom"/>
</dbReference>
<keyword evidence="7" id="KW-1185">Reference proteome</keyword>
<dbReference type="CDD" id="cd00801">
    <property type="entry name" value="INT_P4_C"/>
    <property type="match status" value="1"/>
</dbReference>
<comment type="caution">
    <text evidence="6">The sequence shown here is derived from an EMBL/GenBank/DDBJ whole genome shotgun (WGS) entry which is preliminary data.</text>
</comment>
<dbReference type="Proteomes" id="UP001202134">
    <property type="component" value="Unassembled WGS sequence"/>
</dbReference>
<evidence type="ECO:0000256" key="1">
    <source>
        <dbReference type="ARBA" id="ARBA00008857"/>
    </source>
</evidence>
<proteinExistence type="inferred from homology"/>
<dbReference type="Gene3D" id="3.30.160.390">
    <property type="entry name" value="Integrase, DNA-binding domain"/>
    <property type="match status" value="1"/>
</dbReference>
<dbReference type="Gene3D" id="1.10.150.130">
    <property type="match status" value="1"/>
</dbReference>
<dbReference type="Gene3D" id="1.10.443.10">
    <property type="entry name" value="Intergrase catalytic core"/>
    <property type="match status" value="1"/>
</dbReference>
<accession>A0ABT0KV33</accession>
<name>A0ABT0KV33_9GAMM</name>
<protein>
    <submittedName>
        <fullName evidence="6">Site-specific integrase</fullName>
    </submittedName>
</protein>
<dbReference type="EMBL" id="JAKIKU010000015">
    <property type="protein sequence ID" value="MCL1047529.1"/>
    <property type="molecule type" value="Genomic_DNA"/>
</dbReference>
<comment type="similarity">
    <text evidence="1">Belongs to the 'phage' integrase family.</text>
</comment>
<organism evidence="6 7">
    <name type="scientific">Shewanella electrodiphila</name>
    <dbReference type="NCBI Taxonomy" id="934143"/>
    <lineage>
        <taxon>Bacteria</taxon>
        <taxon>Pseudomonadati</taxon>
        <taxon>Pseudomonadota</taxon>
        <taxon>Gammaproteobacteria</taxon>
        <taxon>Alteromonadales</taxon>
        <taxon>Shewanellaceae</taxon>
        <taxon>Shewanella</taxon>
    </lineage>
</organism>
<evidence type="ECO:0000256" key="4">
    <source>
        <dbReference type="ARBA" id="ARBA00023172"/>
    </source>
</evidence>
<evidence type="ECO:0000313" key="6">
    <source>
        <dbReference type="EMBL" id="MCL1047529.1"/>
    </source>
</evidence>
<dbReference type="RefSeq" id="WP_248956857.1">
    <property type="nucleotide sequence ID" value="NZ_JAKIKU010000015.1"/>
</dbReference>
<reference evidence="6 7" key="1">
    <citation type="submission" date="2022-01" db="EMBL/GenBank/DDBJ databases">
        <title>Whole genome-based taxonomy of the Shewanellaceae.</title>
        <authorList>
            <person name="Martin-Rodriguez A.J."/>
        </authorList>
    </citation>
    <scope>NUCLEOTIDE SEQUENCE [LARGE SCALE GENOMIC DNA]</scope>
    <source>
        <strain evidence="6 7">DSM 24955</strain>
    </source>
</reference>
<evidence type="ECO:0000259" key="5">
    <source>
        <dbReference type="PROSITE" id="PS51898"/>
    </source>
</evidence>
<evidence type="ECO:0000313" key="7">
    <source>
        <dbReference type="Proteomes" id="UP001202134"/>
    </source>
</evidence>
<evidence type="ECO:0000256" key="3">
    <source>
        <dbReference type="ARBA" id="ARBA00023125"/>
    </source>
</evidence>
<dbReference type="SUPFAM" id="SSF56349">
    <property type="entry name" value="DNA breaking-rejoining enzymes"/>
    <property type="match status" value="1"/>
</dbReference>
<dbReference type="InterPro" id="IPR050808">
    <property type="entry name" value="Phage_Integrase"/>
</dbReference>
<keyword evidence="3" id="KW-0238">DNA-binding</keyword>
<keyword evidence="2" id="KW-0229">DNA integration</keyword>
<evidence type="ECO:0000256" key="2">
    <source>
        <dbReference type="ARBA" id="ARBA00022908"/>
    </source>
</evidence>
<dbReference type="InterPro" id="IPR011010">
    <property type="entry name" value="DNA_brk_join_enz"/>
</dbReference>
<sequence length="406" mass="46856">MAENKLTDRQLYKYLNKPQEGQLTFADGLGLSARVSKVGGITWLFRFRLPNAKNQFWLSLGAYPSMSLKSARLERDKCRNWVANGLDPRNEFKLDRENTFNPITVKDALSHWVKKYASRKRVNAEKHEQQFAVWILPHVGELPIADITKSHWLTCFEERAHKYPVAASYVLRNVQQALKFCLKQGYDVHRDIFELDMDSVGGTKQAKRSRRLIADGDWDEFEQLIKWIDDGKMFPYYRNLLILLTSFGCRSQEVRLSKITEWDFDNLVWTVPAEHNKASAKDIEKGLTGDIKRPIPPKLVEFLKSLVASSDNEYMLGELKESAAVSAWGGSIWKKLDHNDKWRLHDIRRTVATGMNDLGIAPHIVEAILGHAIQGVAGIYNRSQYLPEKREALIIWHEKIESLRHQ</sequence>
<dbReference type="InterPro" id="IPR010998">
    <property type="entry name" value="Integrase_recombinase_N"/>
</dbReference>
<gene>
    <name evidence="6" type="ORF">L2737_19695</name>
</gene>
<dbReference type="Pfam" id="PF13356">
    <property type="entry name" value="Arm-DNA-bind_3"/>
    <property type="match status" value="1"/>
</dbReference>
<dbReference type="InterPro" id="IPR013762">
    <property type="entry name" value="Integrase-like_cat_sf"/>
</dbReference>
<keyword evidence="4" id="KW-0233">DNA recombination</keyword>